<keyword evidence="2" id="KW-1003">Cell membrane</keyword>
<evidence type="ECO:0000313" key="9">
    <source>
        <dbReference type="EMBL" id="MCL9819566.1"/>
    </source>
</evidence>
<dbReference type="SUPFAM" id="SSF55021">
    <property type="entry name" value="ACT-like"/>
    <property type="match status" value="1"/>
</dbReference>
<dbReference type="InterPro" id="IPR050086">
    <property type="entry name" value="MetN_ABC_transporter-like"/>
</dbReference>
<comment type="caution">
    <text evidence="9">The sequence shown here is derived from an EMBL/GenBank/DDBJ whole genome shotgun (WGS) entry which is preliminary data.</text>
</comment>
<dbReference type="SMART" id="SM00382">
    <property type="entry name" value="AAA"/>
    <property type="match status" value="1"/>
</dbReference>
<protein>
    <submittedName>
        <fullName evidence="9">Methionine ABC transporter ATP-binding protein</fullName>
    </submittedName>
</protein>
<dbReference type="InterPro" id="IPR003593">
    <property type="entry name" value="AAA+_ATPase"/>
</dbReference>
<evidence type="ECO:0000256" key="4">
    <source>
        <dbReference type="ARBA" id="ARBA00022840"/>
    </source>
</evidence>
<dbReference type="RefSeq" id="WP_250604312.1">
    <property type="nucleotide sequence ID" value="NZ_JAMOKW010000005.1"/>
</dbReference>
<evidence type="ECO:0000259" key="8">
    <source>
        <dbReference type="PROSITE" id="PS50893"/>
    </source>
</evidence>
<dbReference type="PANTHER" id="PTHR43166:SF30">
    <property type="entry name" value="METHIONINE IMPORT ATP-BINDING PROTEIN METN"/>
    <property type="match status" value="1"/>
</dbReference>
<dbReference type="InterPro" id="IPR018449">
    <property type="entry name" value="NIL_domain"/>
</dbReference>
<dbReference type="InterPro" id="IPR017871">
    <property type="entry name" value="ABC_transporter-like_CS"/>
</dbReference>
<dbReference type="InterPro" id="IPR045865">
    <property type="entry name" value="ACT-like_dom_sf"/>
</dbReference>
<dbReference type="Pfam" id="PF09383">
    <property type="entry name" value="NIL"/>
    <property type="match status" value="1"/>
</dbReference>
<accession>A0ABT0TUF9</accession>
<keyword evidence="10" id="KW-1185">Reference proteome</keyword>
<dbReference type="EMBL" id="JAMOKX010000004">
    <property type="protein sequence ID" value="MCL9819566.1"/>
    <property type="molecule type" value="Genomic_DNA"/>
</dbReference>
<feature type="domain" description="ABC transporter" evidence="8">
    <location>
        <begin position="4"/>
        <end position="237"/>
    </location>
</feature>
<evidence type="ECO:0000256" key="3">
    <source>
        <dbReference type="ARBA" id="ARBA00022741"/>
    </source>
</evidence>
<keyword evidence="1" id="KW-0813">Transport</keyword>
<dbReference type="InterPro" id="IPR003439">
    <property type="entry name" value="ABC_transporter-like_ATP-bd"/>
</dbReference>
<dbReference type="SUPFAM" id="SSF52540">
    <property type="entry name" value="P-loop containing nucleoside triphosphate hydrolases"/>
    <property type="match status" value="1"/>
</dbReference>
<dbReference type="PROSITE" id="PS00211">
    <property type="entry name" value="ABC_TRANSPORTER_1"/>
    <property type="match status" value="1"/>
</dbReference>
<reference evidence="9" key="1">
    <citation type="submission" date="2022-06" db="EMBL/GenBank/DDBJ databases">
        <title>Helicobacter colisuis sp. nov.</title>
        <authorList>
            <person name="Papic B."/>
            <person name="Gruntar I."/>
        </authorList>
    </citation>
    <scope>NUCLEOTIDE SEQUENCE</scope>
    <source>
        <strain evidence="9">11154-15</strain>
    </source>
</reference>
<dbReference type="SMART" id="SM00930">
    <property type="entry name" value="NIL"/>
    <property type="match status" value="1"/>
</dbReference>
<evidence type="ECO:0000256" key="5">
    <source>
        <dbReference type="ARBA" id="ARBA00022967"/>
    </source>
</evidence>
<proteinExistence type="predicted"/>
<organism evidence="9 10">
    <name type="scientific">Helicobacter colisuis</name>
    <dbReference type="NCBI Taxonomy" id="2949739"/>
    <lineage>
        <taxon>Bacteria</taxon>
        <taxon>Pseudomonadati</taxon>
        <taxon>Campylobacterota</taxon>
        <taxon>Epsilonproteobacteria</taxon>
        <taxon>Campylobacterales</taxon>
        <taxon>Helicobacteraceae</taxon>
        <taxon>Helicobacter</taxon>
    </lineage>
</organism>
<dbReference type="InterPro" id="IPR027417">
    <property type="entry name" value="P-loop_NTPase"/>
</dbReference>
<dbReference type="Pfam" id="PF00005">
    <property type="entry name" value="ABC_tran"/>
    <property type="match status" value="1"/>
</dbReference>
<dbReference type="PANTHER" id="PTHR43166">
    <property type="entry name" value="AMINO ACID IMPORT ATP-BINDING PROTEIN"/>
    <property type="match status" value="1"/>
</dbReference>
<dbReference type="GO" id="GO:0005524">
    <property type="term" value="F:ATP binding"/>
    <property type="evidence" value="ECO:0007669"/>
    <property type="project" value="UniProtKB-KW"/>
</dbReference>
<keyword evidence="5" id="KW-1278">Translocase</keyword>
<keyword evidence="4 9" id="KW-0067">ATP-binding</keyword>
<evidence type="ECO:0000256" key="2">
    <source>
        <dbReference type="ARBA" id="ARBA00022475"/>
    </source>
</evidence>
<dbReference type="Proteomes" id="UP001057522">
    <property type="component" value="Unassembled WGS sequence"/>
</dbReference>
<keyword evidence="6" id="KW-0029">Amino-acid transport</keyword>
<evidence type="ECO:0000256" key="1">
    <source>
        <dbReference type="ARBA" id="ARBA00022448"/>
    </source>
</evidence>
<evidence type="ECO:0000256" key="7">
    <source>
        <dbReference type="ARBA" id="ARBA00023136"/>
    </source>
</evidence>
<evidence type="ECO:0000313" key="10">
    <source>
        <dbReference type="Proteomes" id="UP001057522"/>
    </source>
</evidence>
<sequence>MDFIEVRELYKNYGKLEVLKNIHLNVKKGSIFGLVGHSGAGKSTLLRTFNGLESINHGSIKIGEVEINRLDSKNMRHFRKKVGMIFQNFSLMARKNVYENIILPLECWGENIDKNRVEKLVELVGLQDKMKFYPSQLSGGQKQRVAIARALVMNPDLLLSDEATSALDPSTTNSILELLSQINQEIKVTIVLVTHEMEVVKKICQEAAFMENGEIIKSGHIESLFLEPDKKMRDFLGENEILPPNGINIRIYFPKEVAQNPIITQMARELQVDFNIVWGNLESFGGIALGVLVINIKQEFLEQVCAFLTQSGTRWEIVE</sequence>
<name>A0ABT0TUF9_9HELI</name>
<evidence type="ECO:0000256" key="6">
    <source>
        <dbReference type="ARBA" id="ARBA00022970"/>
    </source>
</evidence>
<dbReference type="Gene3D" id="3.30.70.260">
    <property type="match status" value="1"/>
</dbReference>
<dbReference type="Gene3D" id="3.40.50.300">
    <property type="entry name" value="P-loop containing nucleotide triphosphate hydrolases"/>
    <property type="match status" value="1"/>
</dbReference>
<dbReference type="PROSITE" id="PS50893">
    <property type="entry name" value="ABC_TRANSPORTER_2"/>
    <property type="match status" value="1"/>
</dbReference>
<gene>
    <name evidence="9" type="ORF">NCR95_05215</name>
</gene>
<keyword evidence="3" id="KW-0547">Nucleotide-binding</keyword>
<keyword evidence="7" id="KW-0472">Membrane</keyword>